<gene>
    <name evidence="1" type="ORF">PLXY2_LOCUS16621</name>
</gene>
<organism evidence="1 2">
    <name type="scientific">Plutella xylostella</name>
    <name type="common">Diamondback moth</name>
    <name type="synonym">Plutella maculipennis</name>
    <dbReference type="NCBI Taxonomy" id="51655"/>
    <lineage>
        <taxon>Eukaryota</taxon>
        <taxon>Metazoa</taxon>
        <taxon>Ecdysozoa</taxon>
        <taxon>Arthropoda</taxon>
        <taxon>Hexapoda</taxon>
        <taxon>Insecta</taxon>
        <taxon>Pterygota</taxon>
        <taxon>Neoptera</taxon>
        <taxon>Endopterygota</taxon>
        <taxon>Lepidoptera</taxon>
        <taxon>Glossata</taxon>
        <taxon>Ditrysia</taxon>
        <taxon>Yponomeutoidea</taxon>
        <taxon>Plutellidae</taxon>
        <taxon>Plutella</taxon>
    </lineage>
</organism>
<name>A0A8S4GHH8_PLUXY</name>
<sequence>MGIDTTSWDVIIIHVVTSKLDSETRKMWEHRVGLQAEKSNDDLPTWPQLTEFLETRFRALEMMNQSAPNINRSQHVEKIQHSYQPTKPKSFYSAVQQNKCTMCSGSHNLYQCKQFNHLNPQERSSYVQEQRLCFNCLSPAHSVRGCHQATCCRRCGRRHHTLLHFERQGLTSHHQEPNIENEVKSATENLAASDSETKIVANFAREKLPEHQVLLATASVNVKSNNGSKHIIRALLDQGSMASFVTEATVQLLGLKRVPASGIVSGLGEGETRIKSMVSINLESRHNPEKTVQVNAFVLKSLTSLLPTTQLTEIAWLKGERIPLADPHYNAPGRINILLGAEVYGDIVLSGIIKKADGLIAQNTMFGWVLSGRVRDTKKGTKLVNMHIGVKTVKEDTFLKQFWEMENEPDSVKKQLTREEELCEERFKSTTKRDQNGRYVVRLPFKVEDPRMPIWWFERNSSKKVLSSGEEANK</sequence>
<dbReference type="PANTHER" id="PTHR47331">
    <property type="entry name" value="PHD-TYPE DOMAIN-CONTAINING PROTEIN"/>
    <property type="match status" value="1"/>
</dbReference>
<accession>A0A8S4GHH8</accession>
<keyword evidence="2" id="KW-1185">Reference proteome</keyword>
<dbReference type="Proteomes" id="UP000653454">
    <property type="component" value="Unassembled WGS sequence"/>
</dbReference>
<evidence type="ECO:0000313" key="2">
    <source>
        <dbReference type="Proteomes" id="UP000653454"/>
    </source>
</evidence>
<dbReference type="EMBL" id="CAJHNJ030000612">
    <property type="protein sequence ID" value="CAG9138368.1"/>
    <property type="molecule type" value="Genomic_DNA"/>
</dbReference>
<comment type="caution">
    <text evidence="1">The sequence shown here is derived from an EMBL/GenBank/DDBJ whole genome shotgun (WGS) entry which is preliminary data.</text>
</comment>
<dbReference type="AlphaFoldDB" id="A0A8S4GHH8"/>
<proteinExistence type="predicted"/>
<reference evidence="1" key="1">
    <citation type="submission" date="2020-11" db="EMBL/GenBank/DDBJ databases">
        <authorList>
            <person name="Whiteford S."/>
        </authorList>
    </citation>
    <scope>NUCLEOTIDE SEQUENCE</scope>
</reference>
<protein>
    <submittedName>
        <fullName evidence="1">(diamondback moth) hypothetical protein</fullName>
    </submittedName>
</protein>
<evidence type="ECO:0000313" key="1">
    <source>
        <dbReference type="EMBL" id="CAG9138368.1"/>
    </source>
</evidence>